<reference evidence="1 2" key="1">
    <citation type="journal article" date="2022" name="Microorganisms">
        <title>Genome Sequence and Characterization of a Xanthorhodopsin-Containing, Aerobic Anoxygenic Phototrophic Rhodobacter Species, Isolated from Mesophilic Conditions at Yellowstone National Park.</title>
        <authorList>
            <person name="Kyndt J.A."/>
            <person name="Robertson S."/>
            <person name="Shoffstall I.B."/>
            <person name="Ramaley R.F."/>
            <person name="Meyer T.E."/>
        </authorList>
    </citation>
    <scope>NUCLEOTIDE SEQUENCE [LARGE SCALE GENOMIC DNA]</scope>
    <source>
        <strain evidence="1 2">M37P</strain>
    </source>
</reference>
<gene>
    <name evidence="1" type="ORF">G8O29_10975</name>
</gene>
<comment type="caution">
    <text evidence="1">The sequence shown here is derived from an EMBL/GenBank/DDBJ whole genome shotgun (WGS) entry which is preliminary data.</text>
</comment>
<name>A0ABX0G7Q5_9RHOB</name>
<dbReference type="Gene3D" id="3.40.50.410">
    <property type="entry name" value="von Willebrand factor, type A domain"/>
    <property type="match status" value="1"/>
</dbReference>
<proteinExistence type="predicted"/>
<keyword evidence="2" id="KW-1185">Reference proteome</keyword>
<dbReference type="Proteomes" id="UP001515660">
    <property type="component" value="Unassembled WGS sequence"/>
</dbReference>
<evidence type="ECO:0008006" key="3">
    <source>
        <dbReference type="Google" id="ProtNLM"/>
    </source>
</evidence>
<organism evidence="1 2">
    <name type="scientific">Rhodobacter calidifons</name>
    <dbReference type="NCBI Taxonomy" id="2715277"/>
    <lineage>
        <taxon>Bacteria</taxon>
        <taxon>Pseudomonadati</taxon>
        <taxon>Pseudomonadota</taxon>
        <taxon>Alphaproteobacteria</taxon>
        <taxon>Rhodobacterales</taxon>
        <taxon>Rhodobacter group</taxon>
        <taxon>Rhodobacter</taxon>
    </lineage>
</organism>
<evidence type="ECO:0000313" key="1">
    <source>
        <dbReference type="EMBL" id="NHB77259.1"/>
    </source>
</evidence>
<evidence type="ECO:0000313" key="2">
    <source>
        <dbReference type="Proteomes" id="UP001515660"/>
    </source>
</evidence>
<dbReference type="InterPro" id="IPR036465">
    <property type="entry name" value="vWFA_dom_sf"/>
</dbReference>
<dbReference type="RefSeq" id="WP_166403284.1">
    <property type="nucleotide sequence ID" value="NZ_JAANHS010000007.1"/>
</dbReference>
<accession>A0ABX0G7Q5</accession>
<protein>
    <recommendedName>
        <fullName evidence="3">von Willebrand factor type A domain-containing protein</fullName>
    </recommendedName>
</protein>
<dbReference type="SUPFAM" id="SSF53300">
    <property type="entry name" value="vWA-like"/>
    <property type="match status" value="1"/>
</dbReference>
<dbReference type="EMBL" id="JAANHS010000007">
    <property type="protein sequence ID" value="NHB77259.1"/>
    <property type="molecule type" value="Genomic_DNA"/>
</dbReference>
<sequence length="316" mass="32693">MLAEMPPEAELGLMAYGHREKGSCEDIELVVPPAPGTAQAITDAANAMKFLGKTPLTESVRRAAAELKSTEAKATVILITDGIETCEADPCALGAELEASGVDFTAHVVGFGLTEDEGKAVACLAENTGGKYIQAKNAGSLVDALKTTVVVAEPEPAPAPEPEPAPAPAALAENVDPAAYLVAGGAELDDRIIADVVFTFTPLGADGQPAGEDTTIYGRSKGSLAPGRYRMETVLHKARVAQEVEIGPASELSTPVAVLDAGILNLTLRAAPGADPDPDAFWELRGADDLYESGYTKTYRVFPSGEHALRAVLGAA</sequence>